<keyword evidence="6" id="KW-0997">Cell inner membrane</keyword>
<feature type="transmembrane region" description="Helical" evidence="13">
    <location>
        <begin position="248"/>
        <end position="266"/>
    </location>
</feature>
<evidence type="ECO:0000256" key="8">
    <source>
        <dbReference type="ARBA" id="ARBA00022989"/>
    </source>
</evidence>
<comment type="function">
    <text evidence="13">Na(+)/H(+) antiporter that extrudes sodium in exchange for external protons.</text>
</comment>
<evidence type="ECO:0000256" key="12">
    <source>
        <dbReference type="ARBA" id="ARBA00023201"/>
    </source>
</evidence>
<evidence type="ECO:0000256" key="4">
    <source>
        <dbReference type="ARBA" id="ARBA00022449"/>
    </source>
</evidence>
<feature type="transmembrane region" description="Helical" evidence="13">
    <location>
        <begin position="395"/>
        <end position="419"/>
    </location>
</feature>
<reference evidence="14 15" key="1">
    <citation type="submission" date="2015-10" db="EMBL/GenBank/DDBJ databases">
        <title>Metagenome-Assembled Genomes uncover a global brackish microbiome.</title>
        <authorList>
            <person name="Hugerth L.W."/>
            <person name="Larsson J."/>
            <person name="Alneberg J."/>
            <person name="Lindh M.V."/>
            <person name="Legrand C."/>
            <person name="Pinhassi J."/>
            <person name="Andersson A.F."/>
        </authorList>
    </citation>
    <scope>NUCLEOTIDE SEQUENCE [LARGE SCALE GENOMIC DNA]</scope>
    <source>
        <strain evidence="14">BACL1 MAG-120820-bin45</strain>
    </source>
</reference>
<feature type="transmembrane region" description="Helical" evidence="13">
    <location>
        <begin position="305"/>
        <end position="336"/>
    </location>
</feature>
<feature type="transmembrane region" description="Helical" evidence="13">
    <location>
        <begin position="95"/>
        <end position="112"/>
    </location>
</feature>
<dbReference type="AlphaFoldDB" id="A0A0R2UER5"/>
<protein>
    <recommendedName>
        <fullName evidence="13">Na(+)/H(+) antiporter NhaB</fullName>
    </recommendedName>
    <alternativeName>
        <fullName evidence="13">Sodium/proton antiporter NhaB</fullName>
    </alternativeName>
</protein>
<evidence type="ECO:0000256" key="9">
    <source>
        <dbReference type="ARBA" id="ARBA00023053"/>
    </source>
</evidence>
<keyword evidence="10 13" id="KW-0406">Ion transport</keyword>
<gene>
    <name evidence="13" type="primary">nhaB</name>
    <name evidence="14" type="ORF">ABS10_05885</name>
</gene>
<keyword evidence="3 13" id="KW-0813">Transport</keyword>
<dbReference type="NCBIfam" id="NF007093">
    <property type="entry name" value="PRK09547.1"/>
    <property type="match status" value="1"/>
</dbReference>
<comment type="caution">
    <text evidence="14">The sequence shown here is derived from an EMBL/GenBank/DDBJ whole genome shotgun (WGS) entry which is preliminary data.</text>
</comment>
<dbReference type="PANTHER" id="PTHR43302:SF1">
    <property type="entry name" value="NA(+)_H(+) ANTIPORTER NHAB"/>
    <property type="match status" value="1"/>
</dbReference>
<comment type="similarity">
    <text evidence="2 13">Belongs to the NhaB Na(+)/H(+) (TC 2.A.34) antiporter family.</text>
</comment>
<evidence type="ECO:0000313" key="15">
    <source>
        <dbReference type="Proteomes" id="UP000051027"/>
    </source>
</evidence>
<evidence type="ECO:0000256" key="11">
    <source>
        <dbReference type="ARBA" id="ARBA00023136"/>
    </source>
</evidence>
<sequence>MLKNLYQMFLGLSPEWYKNTIIAFLMFNPIALYALNYIGINGAFFVGWVLLLEFIFTLALALKCYPLQPGGLLAIQALILGLTTPYTLLHEVENNLEVILLLVFMVAGIYFMKNLMLSIFTKLLLRVHSKTKLSLLFCFVAAFLSAFLDALTVTAVLIAVGIGFYRIFHLANSGADFSSPDHNILDDSTLSNEGQEDLENFKSFLRDLIMHGVVGTALGGVCTIVGEPQNLLIANIAGWEFIEFAVKMAPVTIPVFIAGMITCFAIEKFRLFGFGTHLPLRIKNIFHQYNDYELSKRTDIMRLELIIEMVVGILLILALAFHLAAVGIIGLGVIILLTSFKGITDEHDLGEAFKEALPFTGLLVVFFGVVSVISDQGLFSPIINYVLSQNTDIQAPIFFVANGFLSAISDNVFVATIYIKEIKEALDTNVITREQFDHLAVAINTGTNIPSIATPNGQAAFLFLLTSSLAPLIGLSYMRMVIMALPYTVVLSIVGFISVLSFL</sequence>
<keyword evidence="9 13" id="KW-0915">Sodium</keyword>
<evidence type="ECO:0000256" key="13">
    <source>
        <dbReference type="HAMAP-Rule" id="MF_01599"/>
    </source>
</evidence>
<feature type="transmembrane region" description="Helical" evidence="13">
    <location>
        <begin position="45"/>
        <end position="65"/>
    </location>
</feature>
<dbReference type="GO" id="GO:0015385">
    <property type="term" value="F:sodium:proton antiporter activity"/>
    <property type="evidence" value="ECO:0007669"/>
    <property type="project" value="InterPro"/>
</dbReference>
<evidence type="ECO:0000256" key="10">
    <source>
        <dbReference type="ARBA" id="ARBA00023065"/>
    </source>
</evidence>
<comment type="subcellular location">
    <subcellularLocation>
        <location evidence="1 13">Cell membrane</location>
        <topology evidence="1 13">Multi-pass membrane protein</topology>
    </subcellularLocation>
</comment>
<evidence type="ECO:0000256" key="3">
    <source>
        <dbReference type="ARBA" id="ARBA00022448"/>
    </source>
</evidence>
<evidence type="ECO:0000313" key="14">
    <source>
        <dbReference type="EMBL" id="KRO95867.1"/>
    </source>
</evidence>
<dbReference type="InterPro" id="IPR004671">
    <property type="entry name" value="Na+/H+_antiporter_NhaB"/>
</dbReference>
<keyword evidence="11 13" id="KW-0472">Membrane</keyword>
<keyword evidence="4 13" id="KW-0050">Antiport</keyword>
<dbReference type="Pfam" id="PF06450">
    <property type="entry name" value="NhaB"/>
    <property type="match status" value="1"/>
</dbReference>
<evidence type="ECO:0000256" key="6">
    <source>
        <dbReference type="ARBA" id="ARBA00022519"/>
    </source>
</evidence>
<feature type="transmembrane region" description="Helical" evidence="13">
    <location>
        <begin position="72"/>
        <end position="89"/>
    </location>
</feature>
<evidence type="ECO:0000256" key="5">
    <source>
        <dbReference type="ARBA" id="ARBA00022475"/>
    </source>
</evidence>
<keyword evidence="7 13" id="KW-0812">Transmembrane</keyword>
<accession>A0A0R2UER5</accession>
<keyword evidence="8 13" id="KW-1133">Transmembrane helix</keyword>
<feature type="transmembrane region" description="Helical" evidence="13">
    <location>
        <begin position="356"/>
        <end position="374"/>
    </location>
</feature>
<dbReference type="Proteomes" id="UP000051027">
    <property type="component" value="Unassembled WGS sequence"/>
</dbReference>
<feature type="transmembrane region" description="Helical" evidence="13">
    <location>
        <begin position="484"/>
        <end position="502"/>
    </location>
</feature>
<keyword evidence="12 13" id="KW-0739">Sodium transport</keyword>
<evidence type="ECO:0000256" key="1">
    <source>
        <dbReference type="ARBA" id="ARBA00004651"/>
    </source>
</evidence>
<dbReference type="STRING" id="1655612.ABS10_05885"/>
<evidence type="ECO:0000256" key="7">
    <source>
        <dbReference type="ARBA" id="ARBA00022692"/>
    </source>
</evidence>
<name>A0A0R2UER5_9GAMM</name>
<feature type="transmembrane region" description="Helical" evidence="13">
    <location>
        <begin position="21"/>
        <end position="39"/>
    </location>
</feature>
<organism evidence="14 15">
    <name type="scientific">SAR86 cluster bacterium BACL1 MAG-120820-bin45</name>
    <dbReference type="NCBI Taxonomy" id="1655612"/>
    <lineage>
        <taxon>Bacteria</taxon>
        <taxon>Pseudomonadati</taxon>
        <taxon>Pseudomonadota</taxon>
        <taxon>Gammaproteobacteria</taxon>
        <taxon>SAR86 cluster</taxon>
    </lineage>
</organism>
<feature type="transmembrane region" description="Helical" evidence="13">
    <location>
        <begin position="133"/>
        <end position="165"/>
    </location>
</feature>
<comment type="catalytic activity">
    <reaction evidence="13">
        <text>2 Na(+)(in) + 3 H(+)(out) = 2 Na(+)(out) + 3 H(+)(in)</text>
        <dbReference type="Rhea" id="RHEA:29247"/>
        <dbReference type="ChEBI" id="CHEBI:15378"/>
        <dbReference type="ChEBI" id="CHEBI:29101"/>
    </reaction>
</comment>
<evidence type="ECO:0000256" key="2">
    <source>
        <dbReference type="ARBA" id="ARBA00006036"/>
    </source>
</evidence>
<dbReference type="EMBL" id="LICS01000014">
    <property type="protein sequence ID" value="KRO95867.1"/>
    <property type="molecule type" value="Genomic_DNA"/>
</dbReference>
<proteinExistence type="inferred from homology"/>
<dbReference type="PANTHER" id="PTHR43302">
    <property type="entry name" value="TRANSPORTER ARSB-RELATED"/>
    <property type="match status" value="1"/>
</dbReference>
<keyword evidence="5 13" id="KW-1003">Cell membrane</keyword>
<dbReference type="HAMAP" id="MF_01599">
    <property type="entry name" value="NhaB"/>
    <property type="match status" value="1"/>
</dbReference>
<dbReference type="GO" id="GO:0005886">
    <property type="term" value="C:plasma membrane"/>
    <property type="evidence" value="ECO:0007669"/>
    <property type="project" value="UniProtKB-SubCell"/>
</dbReference>